<organism evidence="3">
    <name type="scientific">Medicago truncatula</name>
    <name type="common">Barrel medic</name>
    <name type="synonym">Medicago tribuloides</name>
    <dbReference type="NCBI Taxonomy" id="3880"/>
    <lineage>
        <taxon>Eukaryota</taxon>
        <taxon>Viridiplantae</taxon>
        <taxon>Streptophyta</taxon>
        <taxon>Embryophyta</taxon>
        <taxon>Tracheophyta</taxon>
        <taxon>Spermatophyta</taxon>
        <taxon>Magnoliopsida</taxon>
        <taxon>eudicotyledons</taxon>
        <taxon>Gunneridae</taxon>
        <taxon>Pentapetalae</taxon>
        <taxon>rosids</taxon>
        <taxon>fabids</taxon>
        <taxon>Fabales</taxon>
        <taxon>Fabaceae</taxon>
        <taxon>Papilionoideae</taxon>
        <taxon>50 kb inversion clade</taxon>
        <taxon>NPAAA clade</taxon>
        <taxon>Hologalegina</taxon>
        <taxon>IRL clade</taxon>
        <taxon>Trifolieae</taxon>
        <taxon>Medicago</taxon>
    </lineage>
</organism>
<dbReference type="EMBL" id="CM001221">
    <property type="protein sequence ID" value="AES99728.1"/>
    <property type="molecule type" value="Genomic_DNA"/>
</dbReference>
<dbReference type="Proteomes" id="UP000002051">
    <property type="component" value="Chromosome 5"/>
</dbReference>
<feature type="compositionally biased region" description="Gly residues" evidence="1">
    <location>
        <begin position="103"/>
        <end position="113"/>
    </location>
</feature>
<proteinExistence type="evidence at transcript level"/>
<reference evidence="4 7" key="2">
    <citation type="journal article" date="2011" name="Nature">
        <title>The Medicago genome provides insight into the evolution of rhizobial symbioses.</title>
        <authorList>
            <person name="Young N.D."/>
            <person name="Debelle F."/>
            <person name="Oldroyd G.E."/>
            <person name="Geurts R."/>
            <person name="Cannon S.B."/>
            <person name="Udvardi M.K."/>
            <person name="Benedito V.A."/>
            <person name="Mayer K.F."/>
            <person name="Gouzy J."/>
            <person name="Schoof H."/>
            <person name="Van de Peer Y."/>
            <person name="Proost S."/>
            <person name="Cook D.R."/>
            <person name="Meyers B.C."/>
            <person name="Spannagl M."/>
            <person name="Cheung F."/>
            <person name="De Mita S."/>
            <person name="Krishnakumar V."/>
            <person name="Gundlach H."/>
            <person name="Zhou S."/>
            <person name="Mudge J."/>
            <person name="Bharti A.K."/>
            <person name="Murray J.D."/>
            <person name="Naoumkina M.A."/>
            <person name="Rosen B."/>
            <person name="Silverstein K.A."/>
            <person name="Tang H."/>
            <person name="Rombauts S."/>
            <person name="Zhao P.X."/>
            <person name="Zhou P."/>
            <person name="Barbe V."/>
            <person name="Bardou P."/>
            <person name="Bechner M."/>
            <person name="Bellec A."/>
            <person name="Berger A."/>
            <person name="Berges H."/>
            <person name="Bidwell S."/>
            <person name="Bisseling T."/>
            <person name="Choisne N."/>
            <person name="Couloux A."/>
            <person name="Denny R."/>
            <person name="Deshpande S."/>
            <person name="Dai X."/>
            <person name="Doyle J.J."/>
            <person name="Dudez A.M."/>
            <person name="Farmer A.D."/>
            <person name="Fouteau S."/>
            <person name="Franken C."/>
            <person name="Gibelin C."/>
            <person name="Gish J."/>
            <person name="Goldstein S."/>
            <person name="Gonzalez A.J."/>
            <person name="Green P.J."/>
            <person name="Hallab A."/>
            <person name="Hartog M."/>
            <person name="Hua A."/>
            <person name="Humphray S.J."/>
            <person name="Jeong D.H."/>
            <person name="Jing Y."/>
            <person name="Jocker A."/>
            <person name="Kenton S.M."/>
            <person name="Kim D.J."/>
            <person name="Klee K."/>
            <person name="Lai H."/>
            <person name="Lang C."/>
            <person name="Lin S."/>
            <person name="Macmil S.L."/>
            <person name="Magdelenat G."/>
            <person name="Matthews L."/>
            <person name="McCorrison J."/>
            <person name="Monaghan E.L."/>
            <person name="Mun J.H."/>
            <person name="Najar F.Z."/>
            <person name="Nicholson C."/>
            <person name="Noirot C."/>
            <person name="O'Bleness M."/>
            <person name="Paule C.R."/>
            <person name="Poulain J."/>
            <person name="Prion F."/>
            <person name="Qin B."/>
            <person name="Qu C."/>
            <person name="Retzel E.F."/>
            <person name="Riddle C."/>
            <person name="Sallet E."/>
            <person name="Samain S."/>
            <person name="Samson N."/>
            <person name="Sanders I."/>
            <person name="Saurat O."/>
            <person name="Scarpelli C."/>
            <person name="Schiex T."/>
            <person name="Segurens B."/>
            <person name="Severin A.J."/>
            <person name="Sherrier D.J."/>
            <person name="Shi R."/>
            <person name="Sims S."/>
            <person name="Singer S.R."/>
            <person name="Sinharoy S."/>
            <person name="Sterck L."/>
            <person name="Viollet A."/>
            <person name="Wang B.B."/>
            <person name="Wang K."/>
            <person name="Wang M."/>
            <person name="Wang X."/>
            <person name="Warfsmann J."/>
            <person name="Weissenbach J."/>
            <person name="White D.D."/>
            <person name="White J.D."/>
            <person name="Wiley G.B."/>
            <person name="Wincker P."/>
            <person name="Xing Y."/>
            <person name="Yang L."/>
            <person name="Yao Z."/>
            <person name="Ying F."/>
            <person name="Zhai J."/>
            <person name="Zhou L."/>
            <person name="Zuber A."/>
            <person name="Denarie J."/>
            <person name="Dixon R.A."/>
            <person name="May G.D."/>
            <person name="Schwartz D.C."/>
            <person name="Rogers J."/>
            <person name="Quetier F."/>
            <person name="Town C.D."/>
            <person name="Roe B.A."/>
        </authorList>
    </citation>
    <scope>NUCLEOTIDE SEQUENCE [LARGE SCALE GENOMIC DNA]</scope>
    <source>
        <strain evidence="4">A17</strain>
        <strain evidence="6 7">cv. Jemalong A17</strain>
    </source>
</reference>
<dbReference type="EMBL" id="PSQE01000005">
    <property type="protein sequence ID" value="RHN57238.1"/>
    <property type="molecule type" value="Genomic_DNA"/>
</dbReference>
<feature type="chain" id="PRO_5014565831" evidence="2">
    <location>
        <begin position="23"/>
        <end position="131"/>
    </location>
</feature>
<evidence type="ECO:0000313" key="5">
    <source>
        <dbReference type="EMBL" id="RHN57238.1"/>
    </source>
</evidence>
<dbReference type="PaxDb" id="3880-AES99728"/>
<dbReference type="Proteomes" id="UP000265566">
    <property type="component" value="Chromosome 5"/>
</dbReference>
<dbReference type="OrthoDB" id="1436806at2759"/>
<dbReference type="Gramene" id="rna32751">
    <property type="protein sequence ID" value="RHN57238.1"/>
    <property type="gene ID" value="gene32751"/>
</dbReference>
<sequence>MKIKPFIFVFFLCSLIIISVIAIRPSKDEKQSGVTEESKTKFLVDKDGGRGEGGHDGDWGGGMHSNVDWETLEQEGFGEEPEEGGSRGGGENGKFGEGEGWENEGGGGGGEGGGGEEEEGFSEYEETGEYP</sequence>
<name>A7KHH5_MEDTR</name>
<evidence type="ECO:0000313" key="6">
    <source>
        <dbReference type="EnsemblPlants" id="AES99728"/>
    </source>
</evidence>
<feature type="region of interest" description="Disordered" evidence="1">
    <location>
        <begin position="26"/>
        <end position="131"/>
    </location>
</feature>
<protein>
    <submittedName>
        <fullName evidence="4">Nodule-specific Glycine Rich Peptide</fullName>
    </submittedName>
    <submittedName>
        <fullName evidence="3">Nodule-specific glycine-rich protein 1H</fullName>
    </submittedName>
</protein>
<evidence type="ECO:0000313" key="3">
    <source>
        <dbReference type="EMBL" id="ABS31482.1"/>
    </source>
</evidence>
<reference evidence="6" key="4">
    <citation type="submission" date="2015-04" db="UniProtKB">
        <authorList>
            <consortium name="EnsemblPlants"/>
        </authorList>
    </citation>
    <scope>IDENTIFICATION</scope>
    <source>
        <strain evidence="6">cv. Jemalong A17</strain>
    </source>
</reference>
<reference evidence="5" key="5">
    <citation type="journal article" date="2018" name="Nat. Plants">
        <title>Whole-genome landscape of Medicago truncatula symbiotic genes.</title>
        <authorList>
            <person name="Pecrix Y."/>
            <person name="Gamas P."/>
            <person name="Carrere S."/>
        </authorList>
    </citation>
    <scope>NUCLEOTIDE SEQUENCE</scope>
    <source>
        <tissue evidence="5">Leaves</tissue>
    </source>
</reference>
<evidence type="ECO:0000256" key="1">
    <source>
        <dbReference type="SAM" id="MobiDB-lite"/>
    </source>
</evidence>
<dbReference type="AlphaFoldDB" id="A7KHH5"/>
<gene>
    <name evidence="6" type="primary">11423077</name>
    <name evidence="4" type="ordered locus">MTR_5g084080</name>
    <name evidence="5" type="ORF">MtrunA17_Chr5g0438201</name>
</gene>
<accession>A7KHH5</accession>
<feature type="compositionally biased region" description="Gly residues" evidence="1">
    <location>
        <begin position="86"/>
        <end position="95"/>
    </location>
</feature>
<keyword evidence="2" id="KW-0732">Signal</keyword>
<keyword evidence="7" id="KW-1185">Reference proteome</keyword>
<evidence type="ECO:0000313" key="7">
    <source>
        <dbReference type="Proteomes" id="UP000002051"/>
    </source>
</evidence>
<evidence type="ECO:0000256" key="2">
    <source>
        <dbReference type="SAM" id="SignalP"/>
    </source>
</evidence>
<dbReference type="EMBL" id="EF414396">
    <property type="protein sequence ID" value="ABS31482.1"/>
    <property type="molecule type" value="mRNA"/>
</dbReference>
<dbReference type="EnsemblPlants" id="AES99728">
    <property type="protein sequence ID" value="AES99728"/>
    <property type="gene ID" value="MTR_5g084080"/>
</dbReference>
<feature type="compositionally biased region" description="Basic and acidic residues" evidence="1">
    <location>
        <begin position="26"/>
        <end position="58"/>
    </location>
</feature>
<feature type="compositionally biased region" description="Acidic residues" evidence="1">
    <location>
        <begin position="70"/>
        <end position="83"/>
    </location>
</feature>
<reference evidence="3" key="1">
    <citation type="journal article" date="2007" name="Mol. Plant Microbe Interact.">
        <title>Genomic organization and evolutionary insights on GRP and NCR genes, two large nodule-specific gene families in Medicago truncatula.</title>
        <authorList>
            <person name="Alunni B."/>
            <person name="Kevei Z."/>
            <person name="Redondo-Nieto M."/>
            <person name="Kondorosi A."/>
            <person name="Mergaert P."/>
            <person name="Kondorosi E."/>
        </authorList>
    </citation>
    <scope>NUCLEOTIDE SEQUENCE</scope>
</reference>
<evidence type="ECO:0000313" key="4">
    <source>
        <dbReference type="EMBL" id="AES99728.1"/>
    </source>
</evidence>
<feature type="compositionally biased region" description="Acidic residues" evidence="1">
    <location>
        <begin position="114"/>
        <end position="131"/>
    </location>
</feature>
<dbReference type="HOGENOM" id="CLU_1848092_0_0_1"/>
<dbReference type="KEGG" id="mtr:11423077"/>
<reference evidence="4 7" key="3">
    <citation type="journal article" date="2014" name="BMC Genomics">
        <title>An improved genome release (version Mt4.0) for the model legume Medicago truncatula.</title>
        <authorList>
            <person name="Tang H."/>
            <person name="Krishnakumar V."/>
            <person name="Bidwell S."/>
            <person name="Rosen B."/>
            <person name="Chan A."/>
            <person name="Zhou S."/>
            <person name="Gentzbittel L."/>
            <person name="Childs K.L."/>
            <person name="Yandell M."/>
            <person name="Gundlach H."/>
            <person name="Mayer K.F."/>
            <person name="Schwartz D.C."/>
            <person name="Town C.D."/>
        </authorList>
    </citation>
    <scope>GENOME REANNOTATION</scope>
    <source>
        <strain evidence="6 7">cv. Jemalong A17</strain>
    </source>
</reference>
<feature type="signal peptide" evidence="2">
    <location>
        <begin position="1"/>
        <end position="22"/>
    </location>
</feature>